<dbReference type="Proteomes" id="UP000515804">
    <property type="component" value="Chromosome"/>
</dbReference>
<proteinExistence type="predicted"/>
<dbReference type="PANTHER" id="PTHR43792:SF1">
    <property type="entry name" value="N-ACETYLTRANSFERASE DOMAIN-CONTAINING PROTEIN"/>
    <property type="match status" value="1"/>
</dbReference>
<dbReference type="Gene3D" id="3.40.630.30">
    <property type="match status" value="1"/>
</dbReference>
<evidence type="ECO:0000313" key="3">
    <source>
        <dbReference type="Proteomes" id="UP000515804"/>
    </source>
</evidence>
<dbReference type="InterPro" id="IPR051531">
    <property type="entry name" value="N-acetyltransferase"/>
</dbReference>
<dbReference type="EMBL" id="CP060719">
    <property type="protein sequence ID" value="QNN69411.1"/>
    <property type="molecule type" value="Genomic_DNA"/>
</dbReference>
<dbReference type="PROSITE" id="PS51186">
    <property type="entry name" value="GNAT"/>
    <property type="match status" value="1"/>
</dbReference>
<evidence type="ECO:0000313" key="2">
    <source>
        <dbReference type="EMBL" id="QNN69411.1"/>
    </source>
</evidence>
<dbReference type="PANTHER" id="PTHR43792">
    <property type="entry name" value="GNAT FAMILY, PUTATIVE (AFU_ORTHOLOGUE AFUA_3G00765)-RELATED-RELATED"/>
    <property type="match status" value="1"/>
</dbReference>
<name>A0A7G9SNI6_9GAMM</name>
<organism evidence="2 3">
    <name type="scientific">Thermomonas carbonis</name>
    <dbReference type="NCBI Taxonomy" id="1463158"/>
    <lineage>
        <taxon>Bacteria</taxon>
        <taxon>Pseudomonadati</taxon>
        <taxon>Pseudomonadota</taxon>
        <taxon>Gammaproteobacteria</taxon>
        <taxon>Lysobacterales</taxon>
        <taxon>Lysobacteraceae</taxon>
        <taxon>Thermomonas</taxon>
    </lineage>
</organism>
<dbReference type="GO" id="GO:0016747">
    <property type="term" value="F:acyltransferase activity, transferring groups other than amino-acyl groups"/>
    <property type="evidence" value="ECO:0007669"/>
    <property type="project" value="InterPro"/>
</dbReference>
<dbReference type="InterPro" id="IPR000182">
    <property type="entry name" value="GNAT_dom"/>
</dbReference>
<gene>
    <name evidence="2" type="ORF">H9L16_12100</name>
</gene>
<keyword evidence="3" id="KW-1185">Reference proteome</keyword>
<keyword evidence="2" id="KW-0808">Transferase</keyword>
<dbReference type="RefSeq" id="WP_187551932.1">
    <property type="nucleotide sequence ID" value="NZ_BMZL01000019.1"/>
</dbReference>
<sequence length="178" mass="19403">MIDLLPRAAGSIVLRRLNATDLADFQSYRRDPELGRYQGWVATPDHDARVLLKYMNQAPLLQPGSWCQIGIADANSLTLIGDIGLILASDASQAEIGFTLRRQSQGNGLATAAVKEAIALVFESTSAKKVVGIADTRNLSSIRLLERVGMLKVETRHAKSRGKPCTELVYNAYKHNVG</sequence>
<dbReference type="KEGG" id="tcn:H9L16_12100"/>
<protein>
    <submittedName>
        <fullName evidence="2">GNAT family N-acetyltransferase</fullName>
    </submittedName>
</protein>
<evidence type="ECO:0000259" key="1">
    <source>
        <dbReference type="PROSITE" id="PS51186"/>
    </source>
</evidence>
<dbReference type="Pfam" id="PF13302">
    <property type="entry name" value="Acetyltransf_3"/>
    <property type="match status" value="1"/>
</dbReference>
<dbReference type="InterPro" id="IPR016181">
    <property type="entry name" value="Acyl_CoA_acyltransferase"/>
</dbReference>
<accession>A0A7G9SNI6</accession>
<dbReference type="AlphaFoldDB" id="A0A7G9SNI6"/>
<reference evidence="2 3" key="1">
    <citation type="submission" date="2020-08" db="EMBL/GenBank/DDBJ databases">
        <title>Genome sequence of Thermomonas carbonis KCTC 42013T.</title>
        <authorList>
            <person name="Hyun D.-W."/>
            <person name="Bae J.-W."/>
        </authorList>
    </citation>
    <scope>NUCLEOTIDE SEQUENCE [LARGE SCALE GENOMIC DNA]</scope>
    <source>
        <strain evidence="2 3">KCTC 42013</strain>
    </source>
</reference>
<dbReference type="SUPFAM" id="SSF55729">
    <property type="entry name" value="Acyl-CoA N-acyltransferases (Nat)"/>
    <property type="match status" value="1"/>
</dbReference>
<feature type="domain" description="N-acetyltransferase" evidence="1">
    <location>
        <begin position="12"/>
        <end position="173"/>
    </location>
</feature>